<organism evidence="1 2">
    <name type="scientific">Cupriavidus basilensis</name>
    <dbReference type="NCBI Taxonomy" id="68895"/>
    <lineage>
        <taxon>Bacteria</taxon>
        <taxon>Pseudomonadati</taxon>
        <taxon>Pseudomonadota</taxon>
        <taxon>Betaproteobacteria</taxon>
        <taxon>Burkholderiales</taxon>
        <taxon>Burkholderiaceae</taxon>
        <taxon>Cupriavidus</taxon>
    </lineage>
</organism>
<accession>A0A0C4YJM2</accession>
<protein>
    <submittedName>
        <fullName evidence="1">Uncharacterized protein</fullName>
    </submittedName>
</protein>
<dbReference type="EMBL" id="CP010537">
    <property type="protein sequence ID" value="AJG22810.1"/>
    <property type="molecule type" value="Genomic_DNA"/>
</dbReference>
<name>A0A0C4YJM2_9BURK</name>
<dbReference type="STRING" id="68895.RR42_s1222"/>
<evidence type="ECO:0000313" key="1">
    <source>
        <dbReference type="EMBL" id="AJG22810.1"/>
    </source>
</evidence>
<sequence>MAPSTIVLAAPAHAQAGPAVRKGMHDMSRSVQNRISSLVLIP</sequence>
<keyword evidence="2" id="KW-1185">Reference proteome</keyword>
<dbReference type="Proteomes" id="UP000031843">
    <property type="component" value="Chromosome secondary"/>
</dbReference>
<reference evidence="1 2" key="1">
    <citation type="journal article" date="2015" name="Genome Announc.">
        <title>Complete Genome Sequence of Cupriavidus basilensis 4G11, Isolated from the Oak Ridge Field Research Center Site.</title>
        <authorList>
            <person name="Ray J."/>
            <person name="Waters R.J."/>
            <person name="Skerker J.M."/>
            <person name="Kuehl J.V."/>
            <person name="Price M.N."/>
            <person name="Huang J."/>
            <person name="Chakraborty R."/>
            <person name="Arkin A.P."/>
            <person name="Deutschbauer A."/>
        </authorList>
    </citation>
    <scope>NUCLEOTIDE SEQUENCE [LARGE SCALE GENOMIC DNA]</scope>
    <source>
        <strain evidence="1">4G11</strain>
    </source>
</reference>
<dbReference type="AlphaFoldDB" id="A0A0C4YJM2"/>
<gene>
    <name evidence="1" type="ORF">RR42_s1222</name>
</gene>
<evidence type="ECO:0000313" key="2">
    <source>
        <dbReference type="Proteomes" id="UP000031843"/>
    </source>
</evidence>
<dbReference type="KEGG" id="cbw:RR42_s1222"/>
<proteinExistence type="predicted"/>